<dbReference type="Proteomes" id="UP000221653">
    <property type="component" value="Unassembled WGS sequence"/>
</dbReference>
<evidence type="ECO:0000256" key="8">
    <source>
        <dbReference type="ARBA" id="ARBA00049348"/>
    </source>
</evidence>
<proteinExistence type="inferred from homology"/>
<name>A0A2A9DLG4_9CORY</name>
<evidence type="ECO:0000313" key="12">
    <source>
        <dbReference type="Proteomes" id="UP000221653"/>
    </source>
</evidence>
<evidence type="ECO:0000259" key="10">
    <source>
        <dbReference type="Pfam" id="PF02870"/>
    </source>
</evidence>
<dbReference type="STRING" id="1724.GCA_001044175_00722"/>
<comment type="catalytic activity">
    <reaction evidence="1">
        <text>a 4-O-methyl-thymidine in DNA + L-cysteinyl-[protein] = a thymidine in DNA + S-methyl-L-cysteinyl-[protein]</text>
        <dbReference type="Rhea" id="RHEA:53428"/>
        <dbReference type="Rhea" id="RHEA-COMP:10131"/>
        <dbReference type="Rhea" id="RHEA-COMP:10132"/>
        <dbReference type="Rhea" id="RHEA-COMP:13555"/>
        <dbReference type="Rhea" id="RHEA-COMP:13556"/>
        <dbReference type="ChEBI" id="CHEBI:29950"/>
        <dbReference type="ChEBI" id="CHEBI:82612"/>
        <dbReference type="ChEBI" id="CHEBI:137386"/>
        <dbReference type="ChEBI" id="CHEBI:137387"/>
        <dbReference type="EC" id="2.1.1.63"/>
    </reaction>
</comment>
<comment type="catalytic activity">
    <reaction evidence="8">
        <text>a 6-O-methyl-2'-deoxyguanosine in DNA + L-cysteinyl-[protein] = S-methyl-L-cysteinyl-[protein] + a 2'-deoxyguanosine in DNA</text>
        <dbReference type="Rhea" id="RHEA:24000"/>
        <dbReference type="Rhea" id="RHEA-COMP:10131"/>
        <dbReference type="Rhea" id="RHEA-COMP:10132"/>
        <dbReference type="Rhea" id="RHEA-COMP:11367"/>
        <dbReference type="Rhea" id="RHEA-COMP:11368"/>
        <dbReference type="ChEBI" id="CHEBI:29950"/>
        <dbReference type="ChEBI" id="CHEBI:82612"/>
        <dbReference type="ChEBI" id="CHEBI:85445"/>
        <dbReference type="ChEBI" id="CHEBI:85448"/>
        <dbReference type="EC" id="2.1.1.63"/>
    </reaction>
</comment>
<evidence type="ECO:0000256" key="5">
    <source>
        <dbReference type="ARBA" id="ARBA00022679"/>
    </source>
</evidence>
<dbReference type="FunFam" id="1.10.10.10:FF:000214">
    <property type="entry name" value="Methylated-DNA--protein-cysteine methyltransferase"/>
    <property type="match status" value="1"/>
</dbReference>
<dbReference type="PANTHER" id="PTHR10815:SF13">
    <property type="entry name" value="METHYLATED-DNA--PROTEIN-CYSTEINE METHYLTRANSFERASE"/>
    <property type="match status" value="1"/>
</dbReference>
<comment type="caution">
    <text evidence="11">The sequence shown here is derived from an EMBL/GenBank/DDBJ whole genome shotgun (WGS) entry which is preliminary data.</text>
</comment>
<evidence type="ECO:0000259" key="9">
    <source>
        <dbReference type="Pfam" id="PF01035"/>
    </source>
</evidence>
<evidence type="ECO:0000256" key="1">
    <source>
        <dbReference type="ARBA" id="ARBA00001286"/>
    </source>
</evidence>
<protein>
    <recommendedName>
        <fullName evidence="3">methylated-DNA--[protein]-cysteine S-methyltransferase</fullName>
        <ecNumber evidence="3">2.1.1.63</ecNumber>
    </recommendedName>
</protein>
<feature type="domain" description="Methylguanine DNA methyltransferase ribonuclease-like" evidence="10">
    <location>
        <begin position="3"/>
        <end position="60"/>
    </location>
</feature>
<feature type="domain" description="Methylated-DNA-[protein]-cysteine S-methyltransferase DNA binding" evidence="9">
    <location>
        <begin position="63"/>
        <end position="143"/>
    </location>
</feature>
<keyword evidence="12" id="KW-1185">Reference proteome</keyword>
<accession>A0A2A9DLG4</accession>
<dbReference type="Pfam" id="PF01035">
    <property type="entry name" value="DNA_binding_1"/>
    <property type="match status" value="1"/>
</dbReference>
<keyword evidence="5 11" id="KW-0808">Transferase</keyword>
<organism evidence="11 12">
    <name type="scientific">Corynebacterium renale</name>
    <dbReference type="NCBI Taxonomy" id="1724"/>
    <lineage>
        <taxon>Bacteria</taxon>
        <taxon>Bacillati</taxon>
        <taxon>Actinomycetota</taxon>
        <taxon>Actinomycetes</taxon>
        <taxon>Mycobacteriales</taxon>
        <taxon>Corynebacteriaceae</taxon>
        <taxon>Corynebacterium</taxon>
    </lineage>
</organism>
<dbReference type="NCBIfam" id="TIGR00589">
    <property type="entry name" value="ogt"/>
    <property type="match status" value="1"/>
</dbReference>
<dbReference type="GO" id="GO:0006281">
    <property type="term" value="P:DNA repair"/>
    <property type="evidence" value="ECO:0007669"/>
    <property type="project" value="UniProtKB-KW"/>
</dbReference>
<evidence type="ECO:0000256" key="3">
    <source>
        <dbReference type="ARBA" id="ARBA00011918"/>
    </source>
</evidence>
<gene>
    <name evidence="11" type="ORF">ATK06_0493</name>
</gene>
<dbReference type="SUPFAM" id="SSF46767">
    <property type="entry name" value="Methylated DNA-protein cysteine methyltransferase, C-terminal domain"/>
    <property type="match status" value="1"/>
</dbReference>
<evidence type="ECO:0000256" key="2">
    <source>
        <dbReference type="ARBA" id="ARBA00008711"/>
    </source>
</evidence>
<dbReference type="Gene3D" id="3.30.160.70">
    <property type="entry name" value="Methylated DNA-protein cysteine methyltransferase domain"/>
    <property type="match status" value="1"/>
</dbReference>
<dbReference type="InterPro" id="IPR008332">
    <property type="entry name" value="MethylG_MeTrfase_N"/>
</dbReference>
<dbReference type="CDD" id="cd06445">
    <property type="entry name" value="ATase"/>
    <property type="match status" value="1"/>
</dbReference>
<dbReference type="PANTHER" id="PTHR10815">
    <property type="entry name" value="METHYLATED-DNA--PROTEIN-CYSTEINE METHYLTRANSFERASE"/>
    <property type="match status" value="1"/>
</dbReference>
<dbReference type="InterPro" id="IPR036631">
    <property type="entry name" value="MGMT_N_sf"/>
</dbReference>
<dbReference type="PROSITE" id="PS00374">
    <property type="entry name" value="MGMT"/>
    <property type="match status" value="1"/>
</dbReference>
<evidence type="ECO:0000256" key="6">
    <source>
        <dbReference type="ARBA" id="ARBA00022763"/>
    </source>
</evidence>
<dbReference type="RefSeq" id="WP_048378838.1">
    <property type="nucleotide sequence ID" value="NZ_LDYE01000002.1"/>
</dbReference>
<dbReference type="EC" id="2.1.1.63" evidence="3"/>
<dbReference type="GO" id="GO:0032259">
    <property type="term" value="P:methylation"/>
    <property type="evidence" value="ECO:0007669"/>
    <property type="project" value="UniProtKB-KW"/>
</dbReference>
<dbReference type="Gene3D" id="1.10.10.10">
    <property type="entry name" value="Winged helix-like DNA-binding domain superfamily/Winged helix DNA-binding domain"/>
    <property type="match status" value="1"/>
</dbReference>
<dbReference type="AlphaFoldDB" id="A0A2A9DLG4"/>
<evidence type="ECO:0000256" key="4">
    <source>
        <dbReference type="ARBA" id="ARBA00022603"/>
    </source>
</evidence>
<dbReference type="InterPro" id="IPR036217">
    <property type="entry name" value="MethylDNA_cys_MeTrfase_DNAb"/>
</dbReference>
<dbReference type="SUPFAM" id="SSF53155">
    <property type="entry name" value="Methylated DNA-protein cysteine methyltransferase domain"/>
    <property type="match status" value="1"/>
</dbReference>
<dbReference type="EMBL" id="PDJF01000001">
    <property type="protein sequence ID" value="PFG27434.1"/>
    <property type="molecule type" value="Genomic_DNA"/>
</dbReference>
<dbReference type="InterPro" id="IPR036388">
    <property type="entry name" value="WH-like_DNA-bd_sf"/>
</dbReference>
<keyword evidence="4 11" id="KW-0489">Methyltransferase</keyword>
<dbReference type="GO" id="GO:0003908">
    <property type="term" value="F:methylated-DNA-[protein]-cysteine S-methyltransferase activity"/>
    <property type="evidence" value="ECO:0007669"/>
    <property type="project" value="UniProtKB-EC"/>
</dbReference>
<dbReference type="OrthoDB" id="9802228at2"/>
<reference evidence="11 12" key="1">
    <citation type="submission" date="2017-10" db="EMBL/GenBank/DDBJ databases">
        <title>Sequencing the genomes of 1000 actinobacteria strains.</title>
        <authorList>
            <person name="Klenk H.-P."/>
        </authorList>
    </citation>
    <scope>NUCLEOTIDE SEQUENCE [LARGE SCALE GENOMIC DNA]</scope>
    <source>
        <strain evidence="11 12">DSM 20688</strain>
    </source>
</reference>
<keyword evidence="7" id="KW-0234">DNA repair</keyword>
<sequence length="155" mass="16485">MILQSPLGPLTLHDDATTLTGVTFGADPSGDSGPIAEAAATQIAEYFAGRRHHFDIPLRLGDDFRGHVLRAIFEIPYGYTATYGEIAEEIGHPGAARAVGTVCRTNPFILIVPCHRVVRADGALGRYASPGGTADKEFLQGLEAQVLGREGVDKQ</sequence>
<dbReference type="InterPro" id="IPR001497">
    <property type="entry name" value="MethylDNA_cys_MeTrfase_AS"/>
</dbReference>
<evidence type="ECO:0000313" key="11">
    <source>
        <dbReference type="EMBL" id="PFG27434.1"/>
    </source>
</evidence>
<evidence type="ECO:0000256" key="7">
    <source>
        <dbReference type="ARBA" id="ARBA00023204"/>
    </source>
</evidence>
<dbReference type="Pfam" id="PF02870">
    <property type="entry name" value="Methyltransf_1N"/>
    <property type="match status" value="1"/>
</dbReference>
<comment type="similarity">
    <text evidence="2">Belongs to the MGMT family.</text>
</comment>
<keyword evidence="6" id="KW-0227">DNA damage</keyword>
<dbReference type="InterPro" id="IPR014048">
    <property type="entry name" value="MethylDNA_cys_MeTrfase_DNA-bd"/>
</dbReference>